<evidence type="ECO:0000313" key="5">
    <source>
        <dbReference type="EMBL" id="PCH41158.1"/>
    </source>
</evidence>
<dbReference type="AlphaFoldDB" id="A0A2H3JTJ8"/>
<reference evidence="5 6" key="1">
    <citation type="journal article" date="2012" name="Science">
        <title>The Paleozoic origin of enzymatic lignin decomposition reconstructed from 31 fungal genomes.</title>
        <authorList>
            <person name="Floudas D."/>
            <person name="Binder M."/>
            <person name="Riley R."/>
            <person name="Barry K."/>
            <person name="Blanchette R.A."/>
            <person name="Henrissat B."/>
            <person name="Martinez A.T."/>
            <person name="Otillar R."/>
            <person name="Spatafora J.W."/>
            <person name="Yadav J.S."/>
            <person name="Aerts A."/>
            <person name="Benoit I."/>
            <person name="Boyd A."/>
            <person name="Carlson A."/>
            <person name="Copeland A."/>
            <person name="Coutinho P.M."/>
            <person name="de Vries R.P."/>
            <person name="Ferreira P."/>
            <person name="Findley K."/>
            <person name="Foster B."/>
            <person name="Gaskell J."/>
            <person name="Glotzer D."/>
            <person name="Gorecki P."/>
            <person name="Heitman J."/>
            <person name="Hesse C."/>
            <person name="Hori C."/>
            <person name="Igarashi K."/>
            <person name="Jurgens J.A."/>
            <person name="Kallen N."/>
            <person name="Kersten P."/>
            <person name="Kohler A."/>
            <person name="Kuees U."/>
            <person name="Kumar T.K.A."/>
            <person name="Kuo A."/>
            <person name="LaButti K."/>
            <person name="Larrondo L.F."/>
            <person name="Lindquist E."/>
            <person name="Ling A."/>
            <person name="Lombard V."/>
            <person name="Lucas S."/>
            <person name="Lundell T."/>
            <person name="Martin R."/>
            <person name="McLaughlin D.J."/>
            <person name="Morgenstern I."/>
            <person name="Morin E."/>
            <person name="Murat C."/>
            <person name="Nagy L.G."/>
            <person name="Nolan M."/>
            <person name="Ohm R.A."/>
            <person name="Patyshakuliyeva A."/>
            <person name="Rokas A."/>
            <person name="Ruiz-Duenas F.J."/>
            <person name="Sabat G."/>
            <person name="Salamov A."/>
            <person name="Samejima M."/>
            <person name="Schmutz J."/>
            <person name="Slot J.C."/>
            <person name="St John F."/>
            <person name="Stenlid J."/>
            <person name="Sun H."/>
            <person name="Sun S."/>
            <person name="Syed K."/>
            <person name="Tsang A."/>
            <person name="Wiebenga A."/>
            <person name="Young D."/>
            <person name="Pisabarro A."/>
            <person name="Eastwood D.C."/>
            <person name="Martin F."/>
            <person name="Cullen D."/>
            <person name="Grigoriev I.V."/>
            <person name="Hibbett D.S."/>
        </authorList>
    </citation>
    <scope>NUCLEOTIDE SEQUENCE [LARGE SCALE GENOMIC DNA]</scope>
    <source>
        <strain evidence="5 6">MD-104</strain>
    </source>
</reference>
<dbReference type="GO" id="GO:0003735">
    <property type="term" value="F:structural constituent of ribosome"/>
    <property type="evidence" value="ECO:0007669"/>
    <property type="project" value="InterPro"/>
</dbReference>
<dbReference type="EMBL" id="KB468113">
    <property type="protein sequence ID" value="PCH41158.1"/>
    <property type="molecule type" value="Genomic_DNA"/>
</dbReference>
<dbReference type="PANTHER" id="PTHR13501">
    <property type="entry name" value="CHLOROPLAST 50S RIBOSOMAL PROTEIN L22-RELATED"/>
    <property type="match status" value="1"/>
</dbReference>
<comment type="similarity">
    <text evidence="1 4">Belongs to the universal ribosomal protein uL22 family.</text>
</comment>
<gene>
    <name evidence="5" type="ORF">WOLCODRAFT_162851</name>
</gene>
<protein>
    <submittedName>
        <fullName evidence="5">Mitochondrial 50S ribosomal protein L22</fullName>
    </submittedName>
</protein>
<dbReference type="InterPro" id="IPR036394">
    <property type="entry name" value="Ribosomal_uL22_sf"/>
</dbReference>
<dbReference type="Gene3D" id="3.90.470.10">
    <property type="entry name" value="Ribosomal protein L22/L17"/>
    <property type="match status" value="1"/>
</dbReference>
<dbReference type="GO" id="GO:0006412">
    <property type="term" value="P:translation"/>
    <property type="evidence" value="ECO:0007669"/>
    <property type="project" value="InterPro"/>
</dbReference>
<evidence type="ECO:0000256" key="2">
    <source>
        <dbReference type="ARBA" id="ARBA00022980"/>
    </source>
</evidence>
<keyword evidence="6" id="KW-1185">Reference proteome</keyword>
<dbReference type="InterPro" id="IPR047867">
    <property type="entry name" value="Ribosomal_uL22_bac/org-type"/>
</dbReference>
<dbReference type="Proteomes" id="UP000218811">
    <property type="component" value="Unassembled WGS sequence"/>
</dbReference>
<evidence type="ECO:0000256" key="1">
    <source>
        <dbReference type="ARBA" id="ARBA00009451"/>
    </source>
</evidence>
<dbReference type="STRING" id="742152.A0A2H3JTJ8"/>
<evidence type="ECO:0000256" key="3">
    <source>
        <dbReference type="ARBA" id="ARBA00023274"/>
    </source>
</evidence>
<proteinExistence type="inferred from homology"/>
<keyword evidence="2 4" id="KW-0689">Ribosomal protein</keyword>
<evidence type="ECO:0000313" key="6">
    <source>
        <dbReference type="Proteomes" id="UP000218811"/>
    </source>
</evidence>
<dbReference type="OrthoDB" id="416470at2759"/>
<dbReference type="SUPFAM" id="SSF54843">
    <property type="entry name" value="Ribosomal protein L22"/>
    <property type="match status" value="1"/>
</dbReference>
<dbReference type="OMA" id="STRIMNM"/>
<dbReference type="PANTHER" id="PTHR13501:SF8">
    <property type="entry name" value="LARGE RIBOSOMAL SUBUNIT PROTEIN UL22M"/>
    <property type="match status" value="1"/>
</dbReference>
<organism evidence="5 6">
    <name type="scientific">Wolfiporia cocos (strain MD-104)</name>
    <name type="common">Brown rot fungus</name>
    <dbReference type="NCBI Taxonomy" id="742152"/>
    <lineage>
        <taxon>Eukaryota</taxon>
        <taxon>Fungi</taxon>
        <taxon>Dikarya</taxon>
        <taxon>Basidiomycota</taxon>
        <taxon>Agaricomycotina</taxon>
        <taxon>Agaricomycetes</taxon>
        <taxon>Polyporales</taxon>
        <taxon>Phaeolaceae</taxon>
        <taxon>Wolfiporia</taxon>
    </lineage>
</organism>
<accession>A0A2H3JTJ8</accession>
<sequence>MLGTGLRHAGCTLAVLGSTAPHQVASSSRVVLLNARGYASKGPFSWLRDNLAISTRKRNTEEELAAARKEQAEKGQLSVFETLPVEMEQDDPVEGTAPSPKKKYVEHKYSTANFKISHRKLNMLGRQLSGKPIDSAILQMQFSEKRASKRIKSMLAVAKKHAVNYKGLEEKKLVVAEAWVTKGPKVIKRIDIKGRSRFGVREHPDSRLNVVLREGKTRAQLLTEERQRKLKRIVSASITREDVPLRNPGSMWAW</sequence>
<dbReference type="GO" id="GO:0005762">
    <property type="term" value="C:mitochondrial large ribosomal subunit"/>
    <property type="evidence" value="ECO:0007669"/>
    <property type="project" value="TreeGrafter"/>
</dbReference>
<name>A0A2H3JTJ8_WOLCO</name>
<dbReference type="Pfam" id="PF00237">
    <property type="entry name" value="Ribosomal_L22"/>
    <property type="match status" value="1"/>
</dbReference>
<keyword evidence="3 4" id="KW-0687">Ribonucleoprotein</keyword>
<dbReference type="InterPro" id="IPR001063">
    <property type="entry name" value="Ribosomal_uL22"/>
</dbReference>
<evidence type="ECO:0000256" key="4">
    <source>
        <dbReference type="RuleBase" id="RU004005"/>
    </source>
</evidence>